<dbReference type="Gene3D" id="1.10.840.10">
    <property type="entry name" value="Ras guanine-nucleotide exchange factors catalytic domain"/>
    <property type="match status" value="1"/>
</dbReference>
<dbReference type="InterPro" id="IPR023578">
    <property type="entry name" value="Ras_GEF_dom_sf"/>
</dbReference>
<dbReference type="KEGG" id="eiv:EIN_032110"/>
<dbReference type="EMBL" id="KB206969">
    <property type="protein sequence ID" value="ELP86460.1"/>
    <property type="molecule type" value="Genomic_DNA"/>
</dbReference>
<dbReference type="RefSeq" id="XP_004185806.1">
    <property type="nucleotide sequence ID" value="XM_004185758.1"/>
</dbReference>
<name>A0A0A1TY96_ENTIV</name>
<dbReference type="OrthoDB" id="27924at2759"/>
<feature type="region of interest" description="Disordered" evidence="2">
    <location>
        <begin position="342"/>
        <end position="377"/>
    </location>
</feature>
<dbReference type="GO" id="GO:0007264">
    <property type="term" value="P:small GTPase-mediated signal transduction"/>
    <property type="evidence" value="ECO:0007669"/>
    <property type="project" value="InterPro"/>
</dbReference>
<keyword evidence="5" id="KW-1185">Reference proteome</keyword>
<dbReference type="InterPro" id="IPR036964">
    <property type="entry name" value="RASGEF_cat_dom_sf"/>
</dbReference>
<proteinExistence type="predicted"/>
<sequence length="603" mass="70680">MLKNLRISPVSITSAPFLSPRYSFSPSETYKTSPRRTRQPSLAKTFEFFKNIVVWKKEEKTNGGNQKVVYEAVRSGLPTSNLLEIFRTNSYQLLQQPEMCYCVPPRLVVWRMEKVNREMFEVLANRSSVNDADLAEMLFGDLCSTEKAKSFVATIRQTNSEVFEQNADPVFDDFGNILKMSKKVFFQIALDSFDDKDYLDLFVTSWKFFFTPKELCKLCVEEALLPAEVSNDSLRNFALEMNELKEKETKKADKRMKTQSESRVDGILQNIENSEAERKRRLEKILLYFLSIEETFDDDVKEMLLIHFDNGRFSDEIENLIKKSLENYGSSFSSFNDDKSPRVVSYNKSKRQSYQIKEERMERKKRKSRSTSRDSMCSYPVSEKSECVDDEKVFDVNYENFLSLSPCVIGKQLIFYHRELFENLPLKDFYFCESSNKLKKYSQKFKAVDHIFEKIVKQQNGVSVFIKIANVSVTLRDYTVGHSLFNLINALVKEQPERVSELDAATKEMFEKLKRTFDENNDFKNYREEYESLDNECPKTPSYIVWKKEMEELKKDNVEDKGLLDIQQVKKMSQHIQIIAMAKASQFLIDQNVSFQFFFHSNF</sequence>
<dbReference type="GeneID" id="14885423"/>
<keyword evidence="1" id="KW-0344">Guanine-nucleotide releasing factor</keyword>
<dbReference type="Proteomes" id="UP000014680">
    <property type="component" value="Unassembled WGS sequence"/>
</dbReference>
<feature type="domain" description="Ras-GEF" evidence="3">
    <location>
        <begin position="405"/>
        <end position="603"/>
    </location>
</feature>
<evidence type="ECO:0000256" key="1">
    <source>
        <dbReference type="PROSITE-ProRule" id="PRU00168"/>
    </source>
</evidence>
<reference evidence="4 5" key="1">
    <citation type="submission" date="2012-10" db="EMBL/GenBank/DDBJ databases">
        <authorList>
            <person name="Zafar N."/>
            <person name="Inman J."/>
            <person name="Hall N."/>
            <person name="Lorenzi H."/>
            <person name="Caler E."/>
        </authorList>
    </citation>
    <scope>NUCLEOTIDE SEQUENCE [LARGE SCALE GENOMIC DNA]</scope>
    <source>
        <strain evidence="4 5">IP1</strain>
    </source>
</reference>
<evidence type="ECO:0000256" key="2">
    <source>
        <dbReference type="SAM" id="MobiDB-lite"/>
    </source>
</evidence>
<organism evidence="4 5">
    <name type="scientific">Entamoeba invadens IP1</name>
    <dbReference type="NCBI Taxonomy" id="370355"/>
    <lineage>
        <taxon>Eukaryota</taxon>
        <taxon>Amoebozoa</taxon>
        <taxon>Evosea</taxon>
        <taxon>Archamoebae</taxon>
        <taxon>Mastigamoebida</taxon>
        <taxon>Entamoebidae</taxon>
        <taxon>Entamoeba</taxon>
    </lineage>
</organism>
<evidence type="ECO:0000313" key="4">
    <source>
        <dbReference type="EMBL" id="ELP86460.1"/>
    </source>
</evidence>
<evidence type="ECO:0000259" key="3">
    <source>
        <dbReference type="PROSITE" id="PS50009"/>
    </source>
</evidence>
<accession>A0A0A1TY96</accession>
<gene>
    <name evidence="4" type="ORF">EIN_032110</name>
</gene>
<dbReference type="GO" id="GO:0005085">
    <property type="term" value="F:guanyl-nucleotide exchange factor activity"/>
    <property type="evidence" value="ECO:0007669"/>
    <property type="project" value="UniProtKB-KW"/>
</dbReference>
<dbReference type="PROSITE" id="PS50009">
    <property type="entry name" value="RASGEF_CAT"/>
    <property type="match status" value="1"/>
</dbReference>
<dbReference type="InterPro" id="IPR001895">
    <property type="entry name" value="RASGEF_cat_dom"/>
</dbReference>
<dbReference type="Pfam" id="PF00617">
    <property type="entry name" value="RasGEF"/>
    <property type="match status" value="1"/>
</dbReference>
<dbReference type="SUPFAM" id="SSF48366">
    <property type="entry name" value="Ras GEF"/>
    <property type="match status" value="1"/>
</dbReference>
<dbReference type="VEuPathDB" id="AmoebaDB:EIN_032110"/>
<protein>
    <recommendedName>
        <fullName evidence="3">Ras-GEF domain-containing protein</fullName>
    </recommendedName>
</protein>
<evidence type="ECO:0000313" key="5">
    <source>
        <dbReference type="Proteomes" id="UP000014680"/>
    </source>
</evidence>
<dbReference type="AlphaFoldDB" id="A0A0A1TY96"/>